<proteinExistence type="predicted"/>
<dbReference type="GO" id="GO:0006506">
    <property type="term" value="P:GPI anchor biosynthetic process"/>
    <property type="evidence" value="ECO:0007669"/>
    <property type="project" value="TreeGrafter"/>
</dbReference>
<dbReference type="KEGG" id="bcv:Bcav_2176"/>
<dbReference type="GO" id="GO:0004527">
    <property type="term" value="F:exonuclease activity"/>
    <property type="evidence" value="ECO:0007669"/>
    <property type="project" value="UniProtKB-KW"/>
</dbReference>
<evidence type="ECO:0000313" key="2">
    <source>
        <dbReference type="EMBL" id="ACQ80428.1"/>
    </source>
</evidence>
<dbReference type="Gene3D" id="3.60.10.10">
    <property type="entry name" value="Endonuclease/exonuclease/phosphatase"/>
    <property type="match status" value="1"/>
</dbReference>
<keyword evidence="2" id="KW-0540">Nuclease</keyword>
<evidence type="ECO:0000259" key="1">
    <source>
        <dbReference type="Pfam" id="PF03372"/>
    </source>
</evidence>
<keyword evidence="2" id="KW-0269">Exonuclease</keyword>
<dbReference type="HOGENOM" id="CLU_030508_1_0_11"/>
<sequence>MAGHQGTPLRVMTFNIKYDDAASPVAAWAPRRAAVAATIRAAAPDVVGLQEVQSHQLADLRADLPEYEAVGVGRDDGAAGGEHVPLLVRRAAWRIAEWGTFWLSETPAVPSRFAGTTFPRTCTWAVLEPVDGAGRAGSIGVWNVHLDHESTDAQAFGLRVVLDAVRERGDVPAVVLGDLNAGPRTEPLAVVAGALHDARTRSRTAPTGPGGTFHDWVPDAVADTAGDDDSRIDHVLVSDAVGVVAYDVPVPGPGVVPSDHLPVVVDLTV</sequence>
<name>C5BV41_BEUC1</name>
<dbReference type="PANTHER" id="PTHR14859:SF1">
    <property type="entry name" value="PGAP2-INTERACTING PROTEIN"/>
    <property type="match status" value="1"/>
</dbReference>
<dbReference type="RefSeq" id="WP_015882668.1">
    <property type="nucleotide sequence ID" value="NC_012669.1"/>
</dbReference>
<dbReference type="PANTHER" id="PTHR14859">
    <property type="entry name" value="CALCOFLUOR WHITE HYPERSENSITIVE PROTEIN PRECURSOR"/>
    <property type="match status" value="1"/>
</dbReference>
<dbReference type="AlphaFoldDB" id="C5BV41"/>
<dbReference type="Proteomes" id="UP000007962">
    <property type="component" value="Chromosome"/>
</dbReference>
<dbReference type="eggNOG" id="COG3568">
    <property type="taxonomic scope" value="Bacteria"/>
</dbReference>
<evidence type="ECO:0000313" key="3">
    <source>
        <dbReference type="Proteomes" id="UP000007962"/>
    </source>
</evidence>
<keyword evidence="2" id="KW-0378">Hydrolase</keyword>
<accession>C5BV41</accession>
<dbReference type="InterPro" id="IPR005135">
    <property type="entry name" value="Endo/exonuclease/phosphatase"/>
</dbReference>
<dbReference type="GO" id="GO:0004519">
    <property type="term" value="F:endonuclease activity"/>
    <property type="evidence" value="ECO:0007669"/>
    <property type="project" value="UniProtKB-KW"/>
</dbReference>
<feature type="domain" description="Endonuclease/exonuclease/phosphatase" evidence="1">
    <location>
        <begin position="12"/>
        <end position="260"/>
    </location>
</feature>
<dbReference type="InterPro" id="IPR051916">
    <property type="entry name" value="GPI-anchor_lipid_remodeler"/>
</dbReference>
<protein>
    <submittedName>
        <fullName evidence="2">Endonuclease/exonuclease/phosphatase</fullName>
    </submittedName>
</protein>
<dbReference type="GO" id="GO:0016020">
    <property type="term" value="C:membrane"/>
    <property type="evidence" value="ECO:0007669"/>
    <property type="project" value="GOC"/>
</dbReference>
<dbReference type="CDD" id="cd09083">
    <property type="entry name" value="EEP-1"/>
    <property type="match status" value="1"/>
</dbReference>
<dbReference type="STRING" id="471853.Bcav_2176"/>
<dbReference type="SUPFAM" id="SSF56219">
    <property type="entry name" value="DNase I-like"/>
    <property type="match status" value="1"/>
</dbReference>
<organism evidence="2 3">
    <name type="scientific">Beutenbergia cavernae (strain ATCC BAA-8 / DSM 12333 / CCUG 43141 / JCM 11478 / NBRC 16432 / NCIMB 13614 / HKI 0122)</name>
    <dbReference type="NCBI Taxonomy" id="471853"/>
    <lineage>
        <taxon>Bacteria</taxon>
        <taxon>Bacillati</taxon>
        <taxon>Actinomycetota</taxon>
        <taxon>Actinomycetes</taxon>
        <taxon>Micrococcales</taxon>
        <taxon>Beutenbergiaceae</taxon>
        <taxon>Beutenbergia</taxon>
    </lineage>
</organism>
<dbReference type="InterPro" id="IPR036691">
    <property type="entry name" value="Endo/exonu/phosph_ase_sf"/>
</dbReference>
<reference evidence="2 3" key="1">
    <citation type="journal article" date="2009" name="Stand. Genomic Sci.">
        <title>Complete genome sequence of Beutenbergia cavernae type strain (HKI 0122).</title>
        <authorList>
            <person name="Land M."/>
            <person name="Pukall R."/>
            <person name="Abt B."/>
            <person name="Goker M."/>
            <person name="Rohde M."/>
            <person name="Glavina Del Rio T."/>
            <person name="Tice H."/>
            <person name="Copeland A."/>
            <person name="Cheng J.F."/>
            <person name="Lucas S."/>
            <person name="Chen F."/>
            <person name="Nolan M."/>
            <person name="Bruce D."/>
            <person name="Goodwin L."/>
            <person name="Pitluck S."/>
            <person name="Ivanova N."/>
            <person name="Mavromatis K."/>
            <person name="Ovchinnikova G."/>
            <person name="Pati A."/>
            <person name="Chen A."/>
            <person name="Palaniappan K."/>
            <person name="Hauser L."/>
            <person name="Chang Y.J."/>
            <person name="Jefferies C.C."/>
            <person name="Saunders E."/>
            <person name="Brettin T."/>
            <person name="Detter J.C."/>
            <person name="Han C."/>
            <person name="Chain P."/>
            <person name="Bristow J."/>
            <person name="Eisen J.A."/>
            <person name="Markowitz V."/>
            <person name="Hugenholtz P."/>
            <person name="Kyrpides N.C."/>
            <person name="Klenk H.P."/>
            <person name="Lapidus A."/>
        </authorList>
    </citation>
    <scope>NUCLEOTIDE SEQUENCE [LARGE SCALE GENOMIC DNA]</scope>
    <source>
        <strain evidence="3">ATCC BAA-8 / DSM 12333 / NBRC 16432</strain>
    </source>
</reference>
<keyword evidence="2" id="KW-0255">Endonuclease</keyword>
<dbReference type="EMBL" id="CP001618">
    <property type="protein sequence ID" value="ACQ80428.1"/>
    <property type="molecule type" value="Genomic_DNA"/>
</dbReference>
<gene>
    <name evidence="2" type="ordered locus">Bcav_2176</name>
</gene>
<keyword evidence="3" id="KW-1185">Reference proteome</keyword>
<dbReference type="Pfam" id="PF03372">
    <property type="entry name" value="Exo_endo_phos"/>
    <property type="match status" value="1"/>
</dbReference>